<comment type="catalytic activity">
    <reaction evidence="11 13">
        <text>(R)-pantoate + beta-alanine + ATP = (R)-pantothenate + AMP + diphosphate + H(+)</text>
        <dbReference type="Rhea" id="RHEA:10912"/>
        <dbReference type="ChEBI" id="CHEBI:15378"/>
        <dbReference type="ChEBI" id="CHEBI:15980"/>
        <dbReference type="ChEBI" id="CHEBI:29032"/>
        <dbReference type="ChEBI" id="CHEBI:30616"/>
        <dbReference type="ChEBI" id="CHEBI:33019"/>
        <dbReference type="ChEBI" id="CHEBI:57966"/>
        <dbReference type="ChEBI" id="CHEBI:456215"/>
        <dbReference type="EC" id="6.3.2.1"/>
    </reaction>
</comment>
<dbReference type="PANTHER" id="PTHR21299">
    <property type="entry name" value="CYTIDYLATE KINASE/PANTOATE-BETA-ALANINE LIGASE"/>
    <property type="match status" value="1"/>
</dbReference>
<dbReference type="GO" id="GO:0004592">
    <property type="term" value="F:pantoate-beta-alanine ligase activity"/>
    <property type="evidence" value="ECO:0007669"/>
    <property type="project" value="UniProtKB-UniRule"/>
</dbReference>
<evidence type="ECO:0000256" key="2">
    <source>
        <dbReference type="ARBA" id="ARBA00004990"/>
    </source>
</evidence>
<comment type="similarity">
    <text evidence="3 13">Belongs to the pantothenate synthetase family.</text>
</comment>
<comment type="pathway">
    <text evidence="2 13">Cofactor biosynthesis; (R)-pantothenate biosynthesis; (R)-pantothenate from (R)-pantoate and beta-alanine: step 1/1.</text>
</comment>
<dbReference type="RefSeq" id="WP_052881738.1">
    <property type="nucleotide sequence ID" value="NZ_CP010904.1"/>
</dbReference>
<dbReference type="Proteomes" id="UP000035268">
    <property type="component" value="Chromosome"/>
</dbReference>
<feature type="active site" description="Proton donor" evidence="13">
    <location>
        <position position="43"/>
    </location>
</feature>
<keyword evidence="8 13" id="KW-0566">Pantothenate biosynthesis</keyword>
<feature type="binding site" evidence="13">
    <location>
        <position position="182"/>
    </location>
    <ligand>
        <name>ATP</name>
        <dbReference type="ChEBI" id="CHEBI:30616"/>
    </ligand>
</feature>
<dbReference type="Gene3D" id="3.40.50.620">
    <property type="entry name" value="HUPs"/>
    <property type="match status" value="1"/>
</dbReference>
<evidence type="ECO:0000256" key="10">
    <source>
        <dbReference type="ARBA" id="ARBA00022840"/>
    </source>
</evidence>
<dbReference type="InterPro" id="IPR042176">
    <property type="entry name" value="Pantoate_ligase_C"/>
</dbReference>
<keyword evidence="15" id="KW-1185">Reference proteome</keyword>
<dbReference type="OrthoDB" id="9773087at2"/>
<dbReference type="NCBIfam" id="TIGR00018">
    <property type="entry name" value="panC"/>
    <property type="match status" value="1"/>
</dbReference>
<dbReference type="InterPro" id="IPR004821">
    <property type="entry name" value="Cyt_trans-like"/>
</dbReference>
<dbReference type="GO" id="GO:0005829">
    <property type="term" value="C:cytosol"/>
    <property type="evidence" value="ECO:0007669"/>
    <property type="project" value="TreeGrafter"/>
</dbReference>
<dbReference type="EMBL" id="CP010904">
    <property type="protein sequence ID" value="AKJ64403.1"/>
    <property type="molecule type" value="Genomic_DNA"/>
</dbReference>
<dbReference type="KEGG" id="vbl:L21SP4_01154"/>
<keyword evidence="6 13" id="KW-0963">Cytoplasm</keyword>
<protein>
    <recommendedName>
        <fullName evidence="5 13">Pantothenate synthetase</fullName>
        <shortName evidence="13">PS</shortName>
        <ecNumber evidence="4 13">6.3.2.1</ecNumber>
    </recommendedName>
    <alternativeName>
        <fullName evidence="13">Pantoate--beta-alanine ligase</fullName>
    </alternativeName>
    <alternativeName>
        <fullName evidence="13">Pantoate-activating enzyme</fullName>
    </alternativeName>
</protein>
<dbReference type="PANTHER" id="PTHR21299:SF1">
    <property type="entry name" value="PANTOATE--BETA-ALANINE LIGASE"/>
    <property type="match status" value="1"/>
</dbReference>
<feature type="binding site" evidence="13">
    <location>
        <begin position="153"/>
        <end position="156"/>
    </location>
    <ligand>
        <name>ATP</name>
        <dbReference type="ChEBI" id="CHEBI:30616"/>
    </ligand>
</feature>
<gene>
    <name evidence="13 14" type="primary">panC</name>
    <name evidence="14" type="ORF">L21SP4_01154</name>
</gene>
<feature type="binding site" evidence="13">
    <location>
        <begin position="36"/>
        <end position="43"/>
    </location>
    <ligand>
        <name>ATP</name>
        <dbReference type="ChEBI" id="CHEBI:30616"/>
    </ligand>
</feature>
<keyword evidence="9 13" id="KW-0547">Nucleotide-binding</keyword>
<dbReference type="PATRIC" id="fig|1609981.3.peg.1202"/>
<comment type="subcellular location">
    <subcellularLocation>
        <location evidence="1 13">Cytoplasm</location>
    </subcellularLocation>
</comment>
<keyword evidence="10 13" id="KW-0067">ATP-binding</keyword>
<evidence type="ECO:0000256" key="7">
    <source>
        <dbReference type="ARBA" id="ARBA00022598"/>
    </source>
</evidence>
<evidence type="ECO:0000313" key="15">
    <source>
        <dbReference type="Proteomes" id="UP000035268"/>
    </source>
</evidence>
<evidence type="ECO:0000256" key="1">
    <source>
        <dbReference type="ARBA" id="ARBA00004496"/>
    </source>
</evidence>
<evidence type="ECO:0000313" key="14">
    <source>
        <dbReference type="EMBL" id="AKJ64403.1"/>
    </source>
</evidence>
<dbReference type="EC" id="6.3.2.1" evidence="4 13"/>
<evidence type="ECO:0000256" key="12">
    <source>
        <dbReference type="ARBA" id="ARBA00055042"/>
    </source>
</evidence>
<dbReference type="CDD" id="cd00560">
    <property type="entry name" value="PanC"/>
    <property type="match status" value="1"/>
</dbReference>
<evidence type="ECO:0000256" key="8">
    <source>
        <dbReference type="ARBA" id="ARBA00022655"/>
    </source>
</evidence>
<evidence type="ECO:0000256" key="4">
    <source>
        <dbReference type="ARBA" id="ARBA00012219"/>
    </source>
</evidence>
<comment type="function">
    <text evidence="12 13">Catalyzes the condensation of pantoate with beta-alanine in an ATP-dependent reaction via a pantoyl-adenylate intermediate.</text>
</comment>
<dbReference type="NCBIfam" id="TIGR00125">
    <property type="entry name" value="cyt_tran_rel"/>
    <property type="match status" value="1"/>
</dbReference>
<dbReference type="InterPro" id="IPR003721">
    <property type="entry name" value="Pantoate_ligase"/>
</dbReference>
<dbReference type="GO" id="GO:0015940">
    <property type="term" value="P:pantothenate biosynthetic process"/>
    <property type="evidence" value="ECO:0007669"/>
    <property type="project" value="UniProtKB-UniRule"/>
</dbReference>
<evidence type="ECO:0000256" key="9">
    <source>
        <dbReference type="ARBA" id="ARBA00022741"/>
    </source>
</evidence>
<dbReference type="HAMAP" id="MF_00158">
    <property type="entry name" value="PanC"/>
    <property type="match status" value="1"/>
</dbReference>
<evidence type="ECO:0000256" key="5">
    <source>
        <dbReference type="ARBA" id="ARBA00014155"/>
    </source>
</evidence>
<dbReference type="FunFam" id="3.40.50.620:FF:000114">
    <property type="entry name" value="Pantothenate synthetase"/>
    <property type="match status" value="1"/>
</dbReference>
<dbReference type="STRING" id="1307763.L21SP4_01154"/>
<dbReference type="Pfam" id="PF02569">
    <property type="entry name" value="Pantoate_ligase"/>
    <property type="match status" value="1"/>
</dbReference>
<evidence type="ECO:0000256" key="3">
    <source>
        <dbReference type="ARBA" id="ARBA00009256"/>
    </source>
</evidence>
<evidence type="ECO:0000256" key="6">
    <source>
        <dbReference type="ARBA" id="ARBA00022490"/>
    </source>
</evidence>
<sequence>MTVRSEPEVIDEPAPMQRRVAEERRAGRTVGLVPTMGALHEGHRSLIRLARQRADTVVVSIFVNPTQFGPDEDYEHYPRDFERDMAACAEEGTDLVFHPDPGTLYAPDHSTWVDETSVSAPLCGSGRPGHFRGVCTVVAKLFHICAPDLAVFGRKDAQQLRVIRRMVRDLNMPVEVIGAPIVREQDGLAMSSRNRYLDPSARRQARCLRRALDRAAEAVRQGQRDAEALKILMTGVIGEEPDAALEYAEIVDGETLESVDRIEGTVLAALAVRIAGTRLIDSEELTPDEEESPD</sequence>
<dbReference type="UniPathway" id="UPA00028">
    <property type="reaction ID" value="UER00005"/>
</dbReference>
<evidence type="ECO:0000256" key="13">
    <source>
        <dbReference type="HAMAP-Rule" id="MF_00158"/>
    </source>
</evidence>
<feature type="binding site" evidence="13">
    <location>
        <position position="159"/>
    </location>
    <ligand>
        <name>(R)-pantoate</name>
        <dbReference type="ChEBI" id="CHEBI:15980"/>
    </ligand>
</feature>
<evidence type="ECO:0000256" key="11">
    <source>
        <dbReference type="ARBA" id="ARBA00048258"/>
    </source>
</evidence>
<comment type="subunit">
    <text evidence="13">Homodimer.</text>
</comment>
<reference evidence="14 15" key="2">
    <citation type="journal article" date="2016" name="ISME J.">
        <title>Characterization of the first cultured representative of Verrucomicrobia subdivision 5 indicates the proposal of a novel phylum.</title>
        <authorList>
            <person name="Spring S."/>
            <person name="Bunk B."/>
            <person name="Sproer C."/>
            <person name="Schumann P."/>
            <person name="Rohde M."/>
            <person name="Tindall B.J."/>
            <person name="Klenk H.P."/>
        </authorList>
    </citation>
    <scope>NUCLEOTIDE SEQUENCE [LARGE SCALE GENOMIC DNA]</scope>
    <source>
        <strain evidence="14 15">L21-Fru-AB</strain>
    </source>
</reference>
<dbReference type="SUPFAM" id="SSF52374">
    <property type="entry name" value="Nucleotidylyl transferase"/>
    <property type="match status" value="1"/>
</dbReference>
<comment type="miscellaneous">
    <text evidence="13">The reaction proceeds by a bi uni uni bi ping pong mechanism.</text>
</comment>
<dbReference type="Gene3D" id="3.30.1300.10">
    <property type="entry name" value="Pantoate-beta-alanine ligase, C-terminal domain"/>
    <property type="match status" value="1"/>
</dbReference>
<reference evidence="15" key="1">
    <citation type="submission" date="2015-02" db="EMBL/GenBank/DDBJ databases">
        <title>Description and complete genome sequence of the first cultured representative of the subdivision 5 of the Verrucomicrobia phylum.</title>
        <authorList>
            <person name="Spring S."/>
            <person name="Bunk B."/>
            <person name="Sproer C."/>
            <person name="Klenk H.-P."/>
        </authorList>
    </citation>
    <scope>NUCLEOTIDE SEQUENCE [LARGE SCALE GENOMIC DNA]</scope>
    <source>
        <strain evidence="15">L21-Fru-AB</strain>
    </source>
</reference>
<dbReference type="GO" id="GO:0005524">
    <property type="term" value="F:ATP binding"/>
    <property type="evidence" value="ECO:0007669"/>
    <property type="project" value="UniProtKB-KW"/>
</dbReference>
<proteinExistence type="inferred from homology"/>
<keyword evidence="7 13" id="KW-0436">Ligase</keyword>
<name>A0A0G3EDK7_9BACT</name>
<feature type="binding site" evidence="13">
    <location>
        <position position="67"/>
    </location>
    <ligand>
        <name>beta-alanine</name>
        <dbReference type="ChEBI" id="CHEBI:57966"/>
    </ligand>
</feature>
<feature type="binding site" evidence="13">
    <location>
        <position position="67"/>
    </location>
    <ligand>
        <name>(R)-pantoate</name>
        <dbReference type="ChEBI" id="CHEBI:15980"/>
    </ligand>
</feature>
<dbReference type="InterPro" id="IPR014729">
    <property type="entry name" value="Rossmann-like_a/b/a_fold"/>
</dbReference>
<accession>A0A0G3EDK7</accession>
<feature type="binding site" evidence="13">
    <location>
        <begin position="190"/>
        <end position="193"/>
    </location>
    <ligand>
        <name>ATP</name>
        <dbReference type="ChEBI" id="CHEBI:30616"/>
    </ligand>
</feature>
<organism evidence="14 15">
    <name type="scientific">Kiritimatiella glycovorans</name>
    <dbReference type="NCBI Taxonomy" id="1307763"/>
    <lineage>
        <taxon>Bacteria</taxon>
        <taxon>Pseudomonadati</taxon>
        <taxon>Kiritimatiellota</taxon>
        <taxon>Kiritimatiellia</taxon>
        <taxon>Kiritimatiellales</taxon>
        <taxon>Kiritimatiellaceae</taxon>
        <taxon>Kiritimatiella</taxon>
    </lineage>
</organism>
<dbReference type="AlphaFoldDB" id="A0A0G3EDK7"/>